<organism evidence="4 5">
    <name type="scientific">Dunaliella salina</name>
    <name type="common">Green alga</name>
    <name type="synonym">Protococcus salinus</name>
    <dbReference type="NCBI Taxonomy" id="3046"/>
    <lineage>
        <taxon>Eukaryota</taxon>
        <taxon>Viridiplantae</taxon>
        <taxon>Chlorophyta</taxon>
        <taxon>core chlorophytes</taxon>
        <taxon>Chlorophyceae</taxon>
        <taxon>CS clade</taxon>
        <taxon>Chlamydomonadales</taxon>
        <taxon>Dunaliellaceae</taxon>
        <taxon>Dunaliella</taxon>
    </lineage>
</organism>
<feature type="chain" id="PRO_5046346310" description="COG4 transport protein middle alpha-helical bundle domain-containing protein" evidence="2">
    <location>
        <begin position="30"/>
        <end position="132"/>
    </location>
</feature>
<name>A0ABQ7GXV6_DUNSA</name>
<dbReference type="InterPro" id="IPR013167">
    <property type="entry name" value="COG4_M"/>
</dbReference>
<evidence type="ECO:0000313" key="4">
    <source>
        <dbReference type="EMBL" id="KAF5839443.1"/>
    </source>
</evidence>
<keyword evidence="2" id="KW-0732">Signal</keyword>
<dbReference type="Proteomes" id="UP000815325">
    <property type="component" value="Unassembled WGS sequence"/>
</dbReference>
<comment type="caution">
    <text evidence="4">The sequence shown here is derived from an EMBL/GenBank/DDBJ whole genome shotgun (WGS) entry which is preliminary data.</text>
</comment>
<accession>A0ABQ7GXV6</accession>
<feature type="domain" description="COG4 transport protein middle alpha-helical bundle" evidence="3">
    <location>
        <begin position="25"/>
        <end position="55"/>
    </location>
</feature>
<dbReference type="EMBL" id="MU069543">
    <property type="protein sequence ID" value="KAF5839443.1"/>
    <property type="molecule type" value="Genomic_DNA"/>
</dbReference>
<protein>
    <recommendedName>
        <fullName evidence="3">COG4 transport protein middle alpha-helical bundle domain-containing protein</fullName>
    </recommendedName>
</protein>
<evidence type="ECO:0000256" key="2">
    <source>
        <dbReference type="SAM" id="SignalP"/>
    </source>
</evidence>
<evidence type="ECO:0000313" key="5">
    <source>
        <dbReference type="Proteomes" id="UP000815325"/>
    </source>
</evidence>
<reference evidence="4" key="1">
    <citation type="submission" date="2017-08" db="EMBL/GenBank/DDBJ databases">
        <authorList>
            <person name="Polle J.E."/>
            <person name="Barry K."/>
            <person name="Cushman J."/>
            <person name="Schmutz J."/>
            <person name="Tran D."/>
            <person name="Hathwaick L.T."/>
            <person name="Yim W.C."/>
            <person name="Jenkins J."/>
            <person name="Mckie-Krisberg Z.M."/>
            <person name="Prochnik S."/>
            <person name="Lindquist E."/>
            <person name="Dockter R.B."/>
            <person name="Adam C."/>
            <person name="Molina H."/>
            <person name="Bunkerborg J."/>
            <person name="Jin E."/>
            <person name="Buchheim M."/>
            <person name="Magnuson J."/>
        </authorList>
    </citation>
    <scope>NUCLEOTIDE SEQUENCE</scope>
    <source>
        <strain evidence="4">CCAP 19/18</strain>
    </source>
</reference>
<sequence>MTLSTHSQSVCSCSLLLSMTLQLIPGSLTSSMVDDVFFIFRKCALRALTTSSVQVRSFAYTAIRPPSACECFEGQRKYVNVDKLAEQAIACRLSPLPGPPSQCSSGVLNRTSLEGSKPPKPENASERTEEER</sequence>
<feature type="region of interest" description="Disordered" evidence="1">
    <location>
        <begin position="95"/>
        <end position="132"/>
    </location>
</feature>
<gene>
    <name evidence="4" type="ORF">DUNSADRAFT_727</name>
</gene>
<dbReference type="Pfam" id="PF08318">
    <property type="entry name" value="COG4_m"/>
    <property type="match status" value="1"/>
</dbReference>
<evidence type="ECO:0000256" key="1">
    <source>
        <dbReference type="SAM" id="MobiDB-lite"/>
    </source>
</evidence>
<evidence type="ECO:0000259" key="3">
    <source>
        <dbReference type="Pfam" id="PF08318"/>
    </source>
</evidence>
<proteinExistence type="predicted"/>
<keyword evidence="5" id="KW-1185">Reference proteome</keyword>
<feature type="signal peptide" evidence="2">
    <location>
        <begin position="1"/>
        <end position="29"/>
    </location>
</feature>
<feature type="compositionally biased region" description="Polar residues" evidence="1">
    <location>
        <begin position="101"/>
        <end position="114"/>
    </location>
</feature>
<feature type="compositionally biased region" description="Basic and acidic residues" evidence="1">
    <location>
        <begin position="117"/>
        <end position="132"/>
    </location>
</feature>